<sequence length="190" mass="20899">MTSGNAFPSSSTPLPNDTVSESNGGNSATVTGKAGIGTGEQGNRGTEEQRNSSSSEVAIATIRPDYEKLLDLLDDLIVENGSKKPTRTKRNSDAIRLLVEKDGRTVQQVENAIRWSQQDEFWRGNILSASKLRAQYDKLRLAAEREKRGSQHALPPNQNRALALISHYEEQEARNEQTANREITDGSGVY</sequence>
<dbReference type="Proteomes" id="UP000502677">
    <property type="component" value="Chromosome"/>
</dbReference>
<proteinExistence type="predicted"/>
<dbReference type="RefSeq" id="WP_166288778.1">
    <property type="nucleotide sequence ID" value="NZ_CP049863.1"/>
</dbReference>
<evidence type="ECO:0000256" key="1">
    <source>
        <dbReference type="SAM" id="MobiDB-lite"/>
    </source>
</evidence>
<gene>
    <name evidence="2" type="ORF">G7068_03215</name>
</gene>
<dbReference type="KEGG" id="lvi:G7068_03215"/>
<dbReference type="EMBL" id="CP049863">
    <property type="protein sequence ID" value="QIK62324.1"/>
    <property type="molecule type" value="Genomic_DNA"/>
</dbReference>
<accession>A0A6G7XCK4</accession>
<evidence type="ECO:0000313" key="3">
    <source>
        <dbReference type="Proteomes" id="UP000502677"/>
    </source>
</evidence>
<feature type="compositionally biased region" description="Polar residues" evidence="1">
    <location>
        <begin position="1"/>
        <end position="30"/>
    </location>
</feature>
<name>A0A6G7XCK4_9MICO</name>
<protein>
    <submittedName>
        <fullName evidence="2">Uncharacterized protein</fullName>
    </submittedName>
</protein>
<reference evidence="2 3" key="1">
    <citation type="submission" date="2020-03" db="EMBL/GenBank/DDBJ databases">
        <title>Leucobacter sp. nov., isolated from beetles.</title>
        <authorList>
            <person name="Hyun D.-W."/>
            <person name="Bae J.-W."/>
        </authorList>
    </citation>
    <scope>NUCLEOTIDE SEQUENCE [LARGE SCALE GENOMIC DNA]</scope>
    <source>
        <strain evidence="2 3">HDW9C</strain>
    </source>
</reference>
<feature type="region of interest" description="Disordered" evidence="1">
    <location>
        <begin position="171"/>
        <end position="190"/>
    </location>
</feature>
<organism evidence="2 3">
    <name type="scientific">Leucobacter viscericola</name>
    <dbReference type="NCBI Taxonomy" id="2714935"/>
    <lineage>
        <taxon>Bacteria</taxon>
        <taxon>Bacillati</taxon>
        <taxon>Actinomycetota</taxon>
        <taxon>Actinomycetes</taxon>
        <taxon>Micrococcales</taxon>
        <taxon>Microbacteriaceae</taxon>
        <taxon>Leucobacter</taxon>
    </lineage>
</organism>
<evidence type="ECO:0000313" key="2">
    <source>
        <dbReference type="EMBL" id="QIK62324.1"/>
    </source>
</evidence>
<keyword evidence="3" id="KW-1185">Reference proteome</keyword>
<dbReference type="AlphaFoldDB" id="A0A6G7XCK4"/>
<feature type="region of interest" description="Disordered" evidence="1">
    <location>
        <begin position="1"/>
        <end position="58"/>
    </location>
</feature>